<evidence type="ECO:0000313" key="5">
    <source>
        <dbReference type="Proteomes" id="UP000489600"/>
    </source>
</evidence>
<dbReference type="AlphaFoldDB" id="A0A565C4K0"/>
<dbReference type="OrthoDB" id="1841988at2759"/>
<evidence type="ECO:0000256" key="1">
    <source>
        <dbReference type="ARBA" id="ARBA00006974"/>
    </source>
</evidence>
<gene>
    <name evidence="4" type="ORF">ANE_LOCUS18979</name>
</gene>
<comment type="caution">
    <text evidence="4">The sequence shown here is derived from an EMBL/GenBank/DDBJ whole genome shotgun (WGS) entry which is preliminary data.</text>
</comment>
<evidence type="ECO:0000256" key="2">
    <source>
        <dbReference type="ARBA" id="ARBA00022473"/>
    </source>
</evidence>
<comment type="similarity">
    <text evidence="1">Belongs to the ARG7 family.</text>
</comment>
<sequence>MAVKRSSKLTQTAMLKQIIKKCSSLAKNQCYDEDGLPLDVPKGHFAVYVGEKRSRYIVPISFLAHPKFKSLLQKAEEEFGFNHEMGLTIPCEEVVFLSLTSMIR</sequence>
<keyword evidence="5" id="KW-1185">Reference proteome</keyword>
<protein>
    <submittedName>
        <fullName evidence="4">Uncharacterized protein</fullName>
    </submittedName>
</protein>
<keyword evidence="3" id="KW-0341">Growth regulation</keyword>
<dbReference type="InterPro" id="IPR003676">
    <property type="entry name" value="SAUR_fam"/>
</dbReference>
<dbReference type="PANTHER" id="PTHR31929">
    <property type="entry name" value="SAUR-LIKE AUXIN-RESPONSIVE PROTEIN FAMILY-RELATED"/>
    <property type="match status" value="1"/>
</dbReference>
<accession>A0A565C4K0</accession>
<name>A0A565C4K0_9BRAS</name>
<reference evidence="4" key="1">
    <citation type="submission" date="2019-07" db="EMBL/GenBank/DDBJ databases">
        <authorList>
            <person name="Dittberner H."/>
        </authorList>
    </citation>
    <scope>NUCLEOTIDE SEQUENCE [LARGE SCALE GENOMIC DNA]</scope>
</reference>
<dbReference type="EMBL" id="CABITT030000006">
    <property type="protein sequence ID" value="VVB08535.1"/>
    <property type="molecule type" value="Genomic_DNA"/>
</dbReference>
<evidence type="ECO:0000313" key="4">
    <source>
        <dbReference type="EMBL" id="VVB08535.1"/>
    </source>
</evidence>
<dbReference type="GO" id="GO:0009733">
    <property type="term" value="P:response to auxin"/>
    <property type="evidence" value="ECO:0007669"/>
    <property type="project" value="InterPro"/>
</dbReference>
<dbReference type="Proteomes" id="UP000489600">
    <property type="component" value="Unassembled WGS sequence"/>
</dbReference>
<evidence type="ECO:0000256" key="3">
    <source>
        <dbReference type="ARBA" id="ARBA00022604"/>
    </source>
</evidence>
<dbReference type="Pfam" id="PF02519">
    <property type="entry name" value="Auxin_inducible"/>
    <property type="match status" value="1"/>
</dbReference>
<keyword evidence="2" id="KW-0217">Developmental protein</keyword>
<proteinExistence type="inferred from homology"/>
<organism evidence="4 5">
    <name type="scientific">Arabis nemorensis</name>
    <dbReference type="NCBI Taxonomy" id="586526"/>
    <lineage>
        <taxon>Eukaryota</taxon>
        <taxon>Viridiplantae</taxon>
        <taxon>Streptophyta</taxon>
        <taxon>Embryophyta</taxon>
        <taxon>Tracheophyta</taxon>
        <taxon>Spermatophyta</taxon>
        <taxon>Magnoliopsida</taxon>
        <taxon>eudicotyledons</taxon>
        <taxon>Gunneridae</taxon>
        <taxon>Pentapetalae</taxon>
        <taxon>rosids</taxon>
        <taxon>malvids</taxon>
        <taxon>Brassicales</taxon>
        <taxon>Brassicaceae</taxon>
        <taxon>Arabideae</taxon>
        <taxon>Arabis</taxon>
    </lineage>
</organism>